<dbReference type="SMART" id="SM00255">
    <property type="entry name" value="TIR"/>
    <property type="match status" value="1"/>
</dbReference>
<gene>
    <name evidence="2" type="ORF">HYY20_11815</name>
</gene>
<dbReference type="Gene3D" id="3.40.50.10140">
    <property type="entry name" value="Toll/interleukin-1 receptor homology (TIR) domain"/>
    <property type="match status" value="1"/>
</dbReference>
<dbReference type="SUPFAM" id="SSF52200">
    <property type="entry name" value="Toll/Interleukin receptor TIR domain"/>
    <property type="match status" value="1"/>
</dbReference>
<evidence type="ECO:0000259" key="1">
    <source>
        <dbReference type="PROSITE" id="PS50104"/>
    </source>
</evidence>
<organism evidence="2 3">
    <name type="scientific">Tectimicrobiota bacterium</name>
    <dbReference type="NCBI Taxonomy" id="2528274"/>
    <lineage>
        <taxon>Bacteria</taxon>
        <taxon>Pseudomonadati</taxon>
        <taxon>Nitrospinota/Tectimicrobiota group</taxon>
        <taxon>Candidatus Tectimicrobiota</taxon>
    </lineage>
</organism>
<reference evidence="2" key="1">
    <citation type="submission" date="2020-07" db="EMBL/GenBank/DDBJ databases">
        <title>Huge and variable diversity of episymbiotic CPR bacteria and DPANN archaea in groundwater ecosystems.</title>
        <authorList>
            <person name="He C.Y."/>
            <person name="Keren R."/>
            <person name="Whittaker M."/>
            <person name="Farag I.F."/>
            <person name="Doudna J."/>
            <person name="Cate J.H.D."/>
            <person name="Banfield J.F."/>
        </authorList>
    </citation>
    <scope>NUCLEOTIDE SEQUENCE</scope>
    <source>
        <strain evidence="2">NC_groundwater_672_Ag_B-0.1um_62_36</strain>
    </source>
</reference>
<sequence length="222" mass="24477">MVVGRARARARGGPGGIVERGEGGLTRIQHIFISHSSKDDETVKKLRATLELHGTLTWVDSRELTGGDDLNAKIESSIRTARHFLVVISIDALSSEWVQREVGIALKEAQQRTDGYKVISVVLPGVKARILKLLFPSEPLHIFVDDTPTGLDEAMPKIFAALGEQLPDDWEAAKRVQTEPVEELILKLTDPLIQEKDGVRRAEATAELTYNPADKSRSIVAR</sequence>
<dbReference type="InterPro" id="IPR000157">
    <property type="entry name" value="TIR_dom"/>
</dbReference>
<comment type="caution">
    <text evidence="2">The sequence shown here is derived from an EMBL/GenBank/DDBJ whole genome shotgun (WGS) entry which is preliminary data.</text>
</comment>
<feature type="domain" description="TIR" evidence="1">
    <location>
        <begin position="27"/>
        <end position="151"/>
    </location>
</feature>
<evidence type="ECO:0000313" key="2">
    <source>
        <dbReference type="EMBL" id="MBI2877557.1"/>
    </source>
</evidence>
<evidence type="ECO:0000313" key="3">
    <source>
        <dbReference type="Proteomes" id="UP000769766"/>
    </source>
</evidence>
<dbReference type="GO" id="GO:0007165">
    <property type="term" value="P:signal transduction"/>
    <property type="evidence" value="ECO:0007669"/>
    <property type="project" value="InterPro"/>
</dbReference>
<dbReference type="EMBL" id="JACPRF010000362">
    <property type="protein sequence ID" value="MBI2877557.1"/>
    <property type="molecule type" value="Genomic_DNA"/>
</dbReference>
<protein>
    <submittedName>
        <fullName evidence="2">Toll/interleukin-1 receptor domain-containing protein</fullName>
    </submittedName>
</protein>
<name>A0A932FXN1_UNCTE</name>
<proteinExistence type="predicted"/>
<dbReference type="Pfam" id="PF13676">
    <property type="entry name" value="TIR_2"/>
    <property type="match status" value="1"/>
</dbReference>
<accession>A0A932FXN1</accession>
<dbReference type="Proteomes" id="UP000769766">
    <property type="component" value="Unassembled WGS sequence"/>
</dbReference>
<dbReference type="PROSITE" id="PS50104">
    <property type="entry name" value="TIR"/>
    <property type="match status" value="1"/>
</dbReference>
<dbReference type="AlphaFoldDB" id="A0A932FXN1"/>
<keyword evidence="2" id="KW-0675">Receptor</keyword>
<dbReference type="InterPro" id="IPR035897">
    <property type="entry name" value="Toll_tir_struct_dom_sf"/>
</dbReference>